<reference evidence="1 2" key="1">
    <citation type="journal article" date="2013" name="Front. Microbiol.">
        <title>The genome of Nitrospina gracilis illuminates the metabolism and evolution of the major marine nitrite oxidizer.</title>
        <authorList>
            <person name="Luecker S."/>
            <person name="Nowka B."/>
            <person name="Rattei T."/>
            <person name="Spieck E."/>
            <person name="and Daims H."/>
        </authorList>
    </citation>
    <scope>NUCLEOTIDE SEQUENCE [LARGE SCALE GENOMIC DNA]</scope>
    <source>
        <strain evidence="1 2">3/211</strain>
    </source>
</reference>
<sequence>MANMLNIKKITSFLINVLLNKDLLACMPEMQFRNRFVSIF</sequence>
<protein>
    <submittedName>
        <fullName evidence="1">Uncharacterized protein</fullName>
    </submittedName>
</protein>
<proteinExistence type="predicted"/>
<keyword evidence="2" id="KW-1185">Reference proteome</keyword>
<evidence type="ECO:0000313" key="2">
    <source>
        <dbReference type="Proteomes" id="UP000011704"/>
    </source>
</evidence>
<dbReference type="HOGENOM" id="CLU_3293098_0_0_0"/>
<name>M1Z1F8_NITG3</name>
<accession>M1Z1F8</accession>
<dbReference type="Proteomes" id="UP000011704">
    <property type="component" value="Unassembled WGS sequence"/>
</dbReference>
<comment type="caution">
    <text evidence="1">The sequence shown here is derived from an EMBL/GenBank/DDBJ whole genome shotgun (WGS) entry which is preliminary data.</text>
</comment>
<dbReference type="EMBL" id="CAQJ01000094">
    <property type="protein sequence ID" value="CCQ91822.1"/>
    <property type="molecule type" value="Genomic_DNA"/>
</dbReference>
<gene>
    <name evidence="1" type="ORF">NITGR_850009</name>
</gene>
<organism evidence="1 2">
    <name type="scientific">Nitrospina gracilis (strain 3/211)</name>
    <dbReference type="NCBI Taxonomy" id="1266370"/>
    <lineage>
        <taxon>Bacteria</taxon>
        <taxon>Pseudomonadati</taxon>
        <taxon>Nitrospinota/Tectimicrobiota group</taxon>
        <taxon>Nitrospinota</taxon>
        <taxon>Nitrospinia</taxon>
        <taxon>Nitrospinales</taxon>
        <taxon>Nitrospinaceae</taxon>
        <taxon>Nitrospina</taxon>
    </lineage>
</organism>
<dbReference type="InParanoid" id="M1Z1F8"/>
<evidence type="ECO:0000313" key="1">
    <source>
        <dbReference type="EMBL" id="CCQ91822.1"/>
    </source>
</evidence>
<dbReference type="AlphaFoldDB" id="M1Z1F8"/>